<feature type="transmembrane region" description="Helical" evidence="11">
    <location>
        <begin position="558"/>
        <end position="574"/>
    </location>
</feature>
<evidence type="ECO:0000256" key="8">
    <source>
        <dbReference type="PIRSR" id="PIRSR605150-1"/>
    </source>
</evidence>
<dbReference type="Gene3D" id="3.90.550.10">
    <property type="entry name" value="Spore Coat Polysaccharide Biosynthesis Protein SpsA, Chain A"/>
    <property type="match status" value="2"/>
</dbReference>
<dbReference type="STRING" id="180498.A0A067JR48"/>
<evidence type="ECO:0000256" key="4">
    <source>
        <dbReference type="ARBA" id="ARBA00022692"/>
    </source>
</evidence>
<dbReference type="GO" id="GO:0012505">
    <property type="term" value="C:endomembrane system"/>
    <property type="evidence" value="ECO:0007669"/>
    <property type="project" value="UniProtKB-SubCell"/>
</dbReference>
<dbReference type="PANTHER" id="PTHR13301">
    <property type="entry name" value="X-BOX TRANSCRIPTION FACTOR-RELATED"/>
    <property type="match status" value="1"/>
</dbReference>
<dbReference type="GO" id="GO:0071555">
    <property type="term" value="P:cell wall organization"/>
    <property type="evidence" value="ECO:0007669"/>
    <property type="project" value="UniProtKB-KW"/>
</dbReference>
<evidence type="ECO:0000256" key="7">
    <source>
        <dbReference type="ARBA" id="ARBA00023316"/>
    </source>
</evidence>
<dbReference type="GO" id="GO:0016760">
    <property type="term" value="F:cellulose synthase (UDP-forming) activity"/>
    <property type="evidence" value="ECO:0007669"/>
    <property type="project" value="InterPro"/>
</dbReference>
<gene>
    <name evidence="12" type="ORF">JCGZ_20424</name>
</gene>
<feature type="binding site" evidence="9">
    <location>
        <position position="144"/>
    </location>
    <ligand>
        <name>UDP-alpha-D-glucose</name>
        <dbReference type="ChEBI" id="CHEBI:58885"/>
    </ligand>
</feature>
<keyword evidence="5 11" id="KW-1133">Transmembrane helix</keyword>
<dbReference type="Pfam" id="PF03552">
    <property type="entry name" value="Cellulose_synt"/>
    <property type="match status" value="2"/>
</dbReference>
<feature type="transmembrane region" description="Helical" evidence="11">
    <location>
        <begin position="683"/>
        <end position="705"/>
    </location>
</feature>
<evidence type="ECO:0000256" key="9">
    <source>
        <dbReference type="PIRSR" id="PIRSR605150-2"/>
    </source>
</evidence>
<feature type="transmembrane region" description="Helical" evidence="11">
    <location>
        <begin position="594"/>
        <end position="613"/>
    </location>
</feature>
<evidence type="ECO:0000313" key="13">
    <source>
        <dbReference type="Proteomes" id="UP000027138"/>
    </source>
</evidence>
<dbReference type="OrthoDB" id="72851at2759"/>
<dbReference type="GO" id="GO:0030244">
    <property type="term" value="P:cellulose biosynthetic process"/>
    <property type="evidence" value="ECO:0007669"/>
    <property type="project" value="InterPro"/>
</dbReference>
<dbReference type="SUPFAM" id="SSF53448">
    <property type="entry name" value="Nucleotide-diphospho-sugar transferases"/>
    <property type="match status" value="1"/>
</dbReference>
<protein>
    <recommendedName>
        <fullName evidence="14">Cellulose synthase-like protein G3</fullName>
    </recommendedName>
</protein>
<feature type="transmembrane region" description="Helical" evidence="11">
    <location>
        <begin position="52"/>
        <end position="72"/>
    </location>
</feature>
<keyword evidence="4 11" id="KW-0812">Transmembrane</keyword>
<keyword evidence="2" id="KW-0328">Glycosyltransferase</keyword>
<feature type="binding site" evidence="10">
    <location>
        <position position="305"/>
    </location>
    <ligand>
        <name>Mn(2+)</name>
        <dbReference type="ChEBI" id="CHEBI:29035"/>
    </ligand>
</feature>
<evidence type="ECO:0000256" key="2">
    <source>
        <dbReference type="ARBA" id="ARBA00022676"/>
    </source>
</evidence>
<evidence type="ECO:0008006" key="14">
    <source>
        <dbReference type="Google" id="ProtNLM"/>
    </source>
</evidence>
<feature type="binding site" evidence="10">
    <location>
        <position position="281"/>
    </location>
    <ligand>
        <name>Mn(2+)</name>
        <dbReference type="ChEBI" id="CHEBI:29035"/>
    </ligand>
</feature>
<feature type="binding site" evidence="9">
    <location>
        <position position="114"/>
    </location>
    <ligand>
        <name>UDP-alpha-D-glucose</name>
        <dbReference type="ChEBI" id="CHEBI:58885"/>
    </ligand>
</feature>
<evidence type="ECO:0000256" key="5">
    <source>
        <dbReference type="ARBA" id="ARBA00022989"/>
    </source>
</evidence>
<evidence type="ECO:0000256" key="1">
    <source>
        <dbReference type="ARBA" id="ARBA00004127"/>
    </source>
</evidence>
<feature type="active site" evidence="8">
    <location>
        <position position="449"/>
    </location>
</feature>
<proteinExistence type="predicted"/>
<evidence type="ECO:0000256" key="3">
    <source>
        <dbReference type="ARBA" id="ARBA00022679"/>
    </source>
</evidence>
<keyword evidence="7" id="KW-0961">Cell wall biogenesis/degradation</keyword>
<keyword evidence="13" id="KW-1185">Reference proteome</keyword>
<evidence type="ECO:0000256" key="11">
    <source>
        <dbReference type="SAM" id="Phobius"/>
    </source>
</evidence>
<feature type="transmembrane region" description="Helical" evidence="11">
    <location>
        <begin position="22"/>
        <end position="40"/>
    </location>
</feature>
<evidence type="ECO:0000256" key="10">
    <source>
        <dbReference type="PIRSR" id="PIRSR605150-3"/>
    </source>
</evidence>
<feature type="binding site" evidence="9">
    <location>
        <position position="115"/>
    </location>
    <ligand>
        <name>UDP-alpha-D-glucose</name>
        <dbReference type="ChEBI" id="CHEBI:58885"/>
    </ligand>
</feature>
<feature type="active site" evidence="8">
    <location>
        <position position="144"/>
    </location>
</feature>
<dbReference type="Proteomes" id="UP000027138">
    <property type="component" value="Unassembled WGS sequence"/>
</dbReference>
<sequence length="736" mass="84052">MEELRDHAFPLHTVKPMPQTNFNRIFALVYACAIVALLCYHTKTLFYSTTTVSFYVTLTMFVADLVLAFMWASTQALRMRPVHRQQFLENLEKNMKRSEYPNIDVFICTADPYKEPPISVVSTALSVMGYSYPRDKISVYVSDDGGSALTLFALMEAAKFANHWLPFCEENNVLERSPDAYFKSNQSFSSETEKIKTMYESMKFKIETVVERGKVEDHYINGPQEKHAFDNWTDKFTRKDHPTVIQVLLDNSKNRDITGLQMPNLIYVSRQKSKTSPHHFKAGALNVLVRVSAAMTNAPIILTQDCDMYSNDPQTPLRALCYFCDPDPAFRSNLAYVQFPQIFQGINKNDIYACAFKRLFEIQSMGFDGLLGPNYVGTGCFFSRKALFGSPSKPVLPEIPELGPCHVVHKPLQSQSVLSLAHQVASCDYENPTQWGSEIGFRYGSLVEDFYTGYRLQCQGWKSIFCRPKRAAFFGHAPVCLVDLLNQQKRWAIGLLEVAFSKYNPITFGVKSMGPLMGLGYGQYVFWPTWSLPIITYAFLPQLALVNKVYIFPKASELPWFLLYVFLFLGAYGQDFVDFLSVGGWFQSWWNDQRIWLIRGLTCHLYGSIEFLLKTLGISRFGFNLTSKTVDDEVSKRYEQHIFEFGIHSPMFVYFTMAAFVNLISLFRGLFQVFKDGNLEESFLQLLLAGFAVLNCWPIYEAIAFRTDSGKMPLKTTLIATFWASCLYVGASIIFN</sequence>
<evidence type="ECO:0000256" key="6">
    <source>
        <dbReference type="ARBA" id="ARBA00023136"/>
    </source>
</evidence>
<organism evidence="12 13">
    <name type="scientific">Jatropha curcas</name>
    <name type="common">Barbados nut</name>
    <dbReference type="NCBI Taxonomy" id="180498"/>
    <lineage>
        <taxon>Eukaryota</taxon>
        <taxon>Viridiplantae</taxon>
        <taxon>Streptophyta</taxon>
        <taxon>Embryophyta</taxon>
        <taxon>Tracheophyta</taxon>
        <taxon>Spermatophyta</taxon>
        <taxon>Magnoliopsida</taxon>
        <taxon>eudicotyledons</taxon>
        <taxon>Gunneridae</taxon>
        <taxon>Pentapetalae</taxon>
        <taxon>rosids</taxon>
        <taxon>fabids</taxon>
        <taxon>Malpighiales</taxon>
        <taxon>Euphorbiaceae</taxon>
        <taxon>Crotonoideae</taxon>
        <taxon>Jatropheae</taxon>
        <taxon>Jatropha</taxon>
    </lineage>
</organism>
<evidence type="ECO:0000313" key="12">
    <source>
        <dbReference type="EMBL" id="KDP25268.1"/>
    </source>
</evidence>
<name>A0A067JR48_JATCU</name>
<dbReference type="GO" id="GO:0016020">
    <property type="term" value="C:membrane"/>
    <property type="evidence" value="ECO:0007669"/>
    <property type="project" value="InterPro"/>
</dbReference>
<dbReference type="InterPro" id="IPR005150">
    <property type="entry name" value="Cellulose_synth"/>
</dbReference>
<dbReference type="InterPro" id="IPR029044">
    <property type="entry name" value="Nucleotide-diphossugar_trans"/>
</dbReference>
<keyword evidence="6 11" id="KW-0472">Membrane</keyword>
<feature type="transmembrane region" description="Helical" evidence="11">
    <location>
        <begin position="524"/>
        <end position="546"/>
    </location>
</feature>
<reference evidence="12 13" key="1">
    <citation type="journal article" date="2014" name="PLoS ONE">
        <title>Global Analysis of Gene Expression Profiles in Physic Nut (Jatropha curcas L.) Seedlings Exposed to Salt Stress.</title>
        <authorList>
            <person name="Zhang L."/>
            <person name="Zhang C."/>
            <person name="Wu P."/>
            <person name="Chen Y."/>
            <person name="Li M."/>
            <person name="Jiang H."/>
            <person name="Wu G."/>
        </authorList>
    </citation>
    <scope>NUCLEOTIDE SEQUENCE [LARGE SCALE GENOMIC DNA]</scope>
    <source>
        <strain evidence="13">cv. GZQX0401</strain>
        <tissue evidence="12">Young leaves</tissue>
    </source>
</reference>
<dbReference type="EMBL" id="KK914993">
    <property type="protein sequence ID" value="KDP25268.1"/>
    <property type="molecule type" value="Genomic_DNA"/>
</dbReference>
<keyword evidence="3" id="KW-0808">Transferase</keyword>
<comment type="subcellular location">
    <subcellularLocation>
        <location evidence="1">Endomembrane system</location>
        <topology evidence="1">Multi-pass membrane protein</topology>
    </subcellularLocation>
</comment>
<feature type="transmembrane region" description="Helical" evidence="11">
    <location>
        <begin position="717"/>
        <end position="735"/>
    </location>
</feature>
<dbReference type="AlphaFoldDB" id="A0A067JR48"/>
<feature type="transmembrane region" description="Helical" evidence="11">
    <location>
        <begin position="651"/>
        <end position="671"/>
    </location>
</feature>
<accession>A0A067JR48</accession>
<dbReference type="FunFam" id="3.90.550.10:FF:000135">
    <property type="entry name" value="Cellulose synthase-like protein G3"/>
    <property type="match status" value="1"/>
</dbReference>